<evidence type="ECO:0000256" key="1">
    <source>
        <dbReference type="PROSITE-ProRule" id="PRU00042"/>
    </source>
</evidence>
<dbReference type="AlphaFoldDB" id="A0A3N4HDC1"/>
<keyword evidence="5" id="KW-1185">Reference proteome</keyword>
<feature type="region of interest" description="Disordered" evidence="2">
    <location>
        <begin position="37"/>
        <end position="58"/>
    </location>
</feature>
<dbReference type="PROSITE" id="PS00028">
    <property type="entry name" value="ZINC_FINGER_C2H2_1"/>
    <property type="match status" value="1"/>
</dbReference>
<dbReference type="STRING" id="1160509.A0A3N4HDC1"/>
<dbReference type="GO" id="GO:0008270">
    <property type="term" value="F:zinc ion binding"/>
    <property type="evidence" value="ECO:0007669"/>
    <property type="project" value="UniProtKB-KW"/>
</dbReference>
<keyword evidence="1" id="KW-0863">Zinc-finger</keyword>
<reference evidence="4 5" key="1">
    <citation type="journal article" date="2018" name="Nat. Ecol. Evol.">
        <title>Pezizomycetes genomes reveal the molecular basis of ectomycorrhizal truffle lifestyle.</title>
        <authorList>
            <person name="Murat C."/>
            <person name="Payen T."/>
            <person name="Noel B."/>
            <person name="Kuo A."/>
            <person name="Morin E."/>
            <person name="Chen J."/>
            <person name="Kohler A."/>
            <person name="Krizsan K."/>
            <person name="Balestrini R."/>
            <person name="Da Silva C."/>
            <person name="Montanini B."/>
            <person name="Hainaut M."/>
            <person name="Levati E."/>
            <person name="Barry K.W."/>
            <person name="Belfiori B."/>
            <person name="Cichocki N."/>
            <person name="Clum A."/>
            <person name="Dockter R.B."/>
            <person name="Fauchery L."/>
            <person name="Guy J."/>
            <person name="Iotti M."/>
            <person name="Le Tacon F."/>
            <person name="Lindquist E.A."/>
            <person name="Lipzen A."/>
            <person name="Malagnac F."/>
            <person name="Mello A."/>
            <person name="Molinier V."/>
            <person name="Miyauchi S."/>
            <person name="Poulain J."/>
            <person name="Riccioni C."/>
            <person name="Rubini A."/>
            <person name="Sitrit Y."/>
            <person name="Splivallo R."/>
            <person name="Traeger S."/>
            <person name="Wang M."/>
            <person name="Zifcakova L."/>
            <person name="Wipf D."/>
            <person name="Zambonelli A."/>
            <person name="Paolocci F."/>
            <person name="Nowrousian M."/>
            <person name="Ottonello S."/>
            <person name="Baldrian P."/>
            <person name="Spatafora J.W."/>
            <person name="Henrissat B."/>
            <person name="Nagy L.G."/>
            <person name="Aury J.M."/>
            <person name="Wincker P."/>
            <person name="Grigoriev I.V."/>
            <person name="Bonfante P."/>
            <person name="Martin F.M."/>
        </authorList>
    </citation>
    <scope>NUCLEOTIDE SEQUENCE [LARGE SCALE GENOMIC DNA]</scope>
    <source>
        <strain evidence="4 5">RN42</strain>
    </source>
</reference>
<feature type="compositionally biased region" description="Basic and acidic residues" evidence="2">
    <location>
        <begin position="46"/>
        <end position="58"/>
    </location>
</feature>
<evidence type="ECO:0000313" key="5">
    <source>
        <dbReference type="Proteomes" id="UP000275078"/>
    </source>
</evidence>
<name>A0A3N4HDC1_ASCIM</name>
<evidence type="ECO:0000256" key="2">
    <source>
        <dbReference type="SAM" id="MobiDB-lite"/>
    </source>
</evidence>
<dbReference type="SUPFAM" id="SSF57667">
    <property type="entry name" value="beta-beta-alpha zinc fingers"/>
    <property type="match status" value="1"/>
</dbReference>
<keyword evidence="1" id="KW-0862">Zinc</keyword>
<evidence type="ECO:0000259" key="3">
    <source>
        <dbReference type="PROSITE" id="PS50157"/>
    </source>
</evidence>
<dbReference type="PANTHER" id="PTHR47251">
    <property type="entry name" value="FINGER DOMAIN PROTEIN, PUTATIVE (AFU_ORTHOLOGUE AFUA_3G04180)-RELATED"/>
    <property type="match status" value="1"/>
</dbReference>
<accession>A0A3N4HDC1</accession>
<feature type="non-terminal residue" evidence="4">
    <location>
        <position position="1"/>
    </location>
</feature>
<sequence length="58" mass="6568">FFCTLCSKSYSRAPDFDAHLSSYDHSHRKRMADMKVMTRDASATAKARERENKKLGGG</sequence>
<dbReference type="PROSITE" id="PS50157">
    <property type="entry name" value="ZINC_FINGER_C2H2_2"/>
    <property type="match status" value="1"/>
</dbReference>
<proteinExistence type="predicted"/>
<feature type="non-terminal residue" evidence="4">
    <location>
        <position position="58"/>
    </location>
</feature>
<dbReference type="InterPro" id="IPR013087">
    <property type="entry name" value="Znf_C2H2_type"/>
</dbReference>
<keyword evidence="1" id="KW-0479">Metal-binding</keyword>
<dbReference type="EMBL" id="ML120324">
    <property type="protein sequence ID" value="RPA70511.1"/>
    <property type="molecule type" value="Genomic_DNA"/>
</dbReference>
<evidence type="ECO:0000313" key="4">
    <source>
        <dbReference type="EMBL" id="RPA70511.1"/>
    </source>
</evidence>
<dbReference type="PANTHER" id="PTHR47251:SF1">
    <property type="entry name" value="FINGER DOMAIN PROTEIN, PUTATIVE (AFU_ORTHOLOGUE AFUA_3G04180)-RELATED"/>
    <property type="match status" value="1"/>
</dbReference>
<feature type="domain" description="C2H2-type" evidence="3">
    <location>
        <begin position="1"/>
        <end position="30"/>
    </location>
</feature>
<dbReference type="OrthoDB" id="4822at2759"/>
<organism evidence="4 5">
    <name type="scientific">Ascobolus immersus RN42</name>
    <dbReference type="NCBI Taxonomy" id="1160509"/>
    <lineage>
        <taxon>Eukaryota</taxon>
        <taxon>Fungi</taxon>
        <taxon>Dikarya</taxon>
        <taxon>Ascomycota</taxon>
        <taxon>Pezizomycotina</taxon>
        <taxon>Pezizomycetes</taxon>
        <taxon>Pezizales</taxon>
        <taxon>Ascobolaceae</taxon>
        <taxon>Ascobolus</taxon>
    </lineage>
</organism>
<dbReference type="InterPro" id="IPR036236">
    <property type="entry name" value="Znf_C2H2_sf"/>
</dbReference>
<protein>
    <recommendedName>
        <fullName evidence="3">C2H2-type domain-containing protein</fullName>
    </recommendedName>
</protein>
<gene>
    <name evidence="4" type="ORF">BJ508DRAFT_194068</name>
</gene>
<dbReference type="Proteomes" id="UP000275078">
    <property type="component" value="Unassembled WGS sequence"/>
</dbReference>